<name>A0A2T3ZBX1_TRIA4</name>
<sequence length="964" mass="109962">MKIDNLYVSYKRDTRLLLRWIIKNSNDIIKTLNDSRCSVALEINVTGQVTVSDLVPMSALIAKHHPSIPSKTYHLFQSVIKLRSISYSQYQQLAAASSSEELERKNSTHKFFIDTLTSAFEVLGGKKWLSEEREKRANKDGEEQSDANTFAFTNKFSVLDLESDPESGDALDTDSDGFNTQSTSSQKKQKSKTGGKRRKGKKVKRGHRSSQPGGRGLDDIALESYRIIEDDDMAEYAMAALALTRDMIQLRLSLQDTWRKVAYENLNSAVAAAVSNIAVAMIKQSEATIFIDFPGYESYEMIKQIITQGDVEKEKSEFHFAIPTTGISGSSKATETLLDIKELFLIHTYHDLVDFITDYQKSRSGKPTKRMLAEIDNWNPNLDLQKATKEERIKWRRSYTINWLYDLVNITACVAIHGKNAKNEEYVFEQMDWSDQGPLMAYRRMFGLNNFAAKVTTLAMQKLGTDFHHKISPHLVFHLQCIMDAWTVSRGWAISSVKSHILSEPAVGKGYFGAIVILELFYMRLENDDKGFEHTKDCIRVLDKLGFEFRDALGKCEIFNSLSASLPSRFVTTNPNGAWDYSPFFCGAGLAEGLELLYRSAMTLWEAMQEPMLVLHLHNMLVQRGYLKQAISLYGCLEIIFSDSFFSGGQPPTGDYVEAFRSQFSKIRSRKPILQEKISRRVKVTHARDFLNLTQLRLFKQKSALFMYGSADWDPDRVPDSDVIPKSALGFVRLSQTKRVRDPVTSNWRLEQTDFVKQTRATGMSESFIMALDPLFETFRDERQTQMAQMTPYIPDGSSTQMSWLYNSNNTSKKGKNNIKTIKYDMTAERMLRILYNDVYRDICGGLPLPFSNLSYIWITTQMLLYFEELGLKCQNSSKTLFPLIDLVDFNLNNPCFMQSDERLRITLRALGGKDEELLKLMAKVFERCGGQLIDYAYWDTEDEEAETNLGPVVEDDSSDCCVM</sequence>
<dbReference type="EMBL" id="KZ679260">
    <property type="protein sequence ID" value="PTB42301.1"/>
    <property type="molecule type" value="Genomic_DNA"/>
</dbReference>
<gene>
    <name evidence="3" type="ORF">M441DRAFT_456379</name>
</gene>
<dbReference type="AlphaFoldDB" id="A0A2T3ZBX1"/>
<dbReference type="OrthoDB" id="5339038at2759"/>
<reference evidence="3 4" key="1">
    <citation type="submission" date="2016-07" db="EMBL/GenBank/DDBJ databases">
        <title>Multiple horizontal gene transfer events from other fungi enriched the ability of initially mycotrophic Trichoderma (Ascomycota) to feed on dead plant biomass.</title>
        <authorList>
            <consortium name="DOE Joint Genome Institute"/>
            <person name="Aerts A."/>
            <person name="Atanasova L."/>
            <person name="Chenthamara K."/>
            <person name="Zhang J."/>
            <person name="Grujic M."/>
            <person name="Henrissat B."/>
            <person name="Kuo A."/>
            <person name="Salamov A."/>
            <person name="Lipzen A."/>
            <person name="Labutti K."/>
            <person name="Barry K."/>
            <person name="Miao Y."/>
            <person name="Rahimi M.J."/>
            <person name="Shen Q."/>
            <person name="Grigoriev I.V."/>
            <person name="Kubicek C.P."/>
            <person name="Druzhinina I.S."/>
        </authorList>
    </citation>
    <scope>NUCLEOTIDE SEQUENCE [LARGE SCALE GENOMIC DNA]</scope>
    <source>
        <strain evidence="3 4">CBS 433.97</strain>
    </source>
</reference>
<dbReference type="InterPro" id="IPR016864">
    <property type="entry name" value="UCP028035"/>
</dbReference>
<evidence type="ECO:0000313" key="3">
    <source>
        <dbReference type="EMBL" id="PTB42301.1"/>
    </source>
</evidence>
<dbReference type="InterPro" id="IPR046539">
    <property type="entry name" value="DUF6604"/>
</dbReference>
<dbReference type="Proteomes" id="UP000240493">
    <property type="component" value="Unassembled WGS sequence"/>
</dbReference>
<dbReference type="Pfam" id="PF20253">
    <property type="entry name" value="DUF6604"/>
    <property type="match status" value="1"/>
</dbReference>
<feature type="compositionally biased region" description="Acidic residues" evidence="1">
    <location>
        <begin position="162"/>
        <end position="175"/>
    </location>
</feature>
<dbReference type="PANTHER" id="PTHR38795:SF1">
    <property type="entry name" value="DUF6604 DOMAIN-CONTAINING PROTEIN"/>
    <property type="match status" value="1"/>
</dbReference>
<evidence type="ECO:0000256" key="1">
    <source>
        <dbReference type="SAM" id="MobiDB-lite"/>
    </source>
</evidence>
<evidence type="ECO:0000313" key="4">
    <source>
        <dbReference type="Proteomes" id="UP000240493"/>
    </source>
</evidence>
<evidence type="ECO:0000259" key="2">
    <source>
        <dbReference type="Pfam" id="PF20253"/>
    </source>
</evidence>
<keyword evidence="4" id="KW-1185">Reference proteome</keyword>
<proteinExistence type="predicted"/>
<feature type="region of interest" description="Disordered" evidence="1">
    <location>
        <begin position="162"/>
        <end position="217"/>
    </location>
</feature>
<feature type="compositionally biased region" description="Basic residues" evidence="1">
    <location>
        <begin position="187"/>
        <end position="208"/>
    </location>
</feature>
<accession>A0A2T3ZBX1</accession>
<dbReference type="STRING" id="1042311.A0A2T3ZBX1"/>
<feature type="domain" description="DUF6604" evidence="2">
    <location>
        <begin position="9"/>
        <end position="290"/>
    </location>
</feature>
<organism evidence="3 4">
    <name type="scientific">Trichoderma asperellum (strain ATCC 204424 / CBS 433.97 / NBRC 101777)</name>
    <dbReference type="NCBI Taxonomy" id="1042311"/>
    <lineage>
        <taxon>Eukaryota</taxon>
        <taxon>Fungi</taxon>
        <taxon>Dikarya</taxon>
        <taxon>Ascomycota</taxon>
        <taxon>Pezizomycotina</taxon>
        <taxon>Sordariomycetes</taxon>
        <taxon>Hypocreomycetidae</taxon>
        <taxon>Hypocreales</taxon>
        <taxon>Hypocreaceae</taxon>
        <taxon>Trichoderma</taxon>
    </lineage>
</organism>
<protein>
    <recommendedName>
        <fullName evidence="2">DUF6604 domain-containing protein</fullName>
    </recommendedName>
</protein>
<dbReference type="PANTHER" id="PTHR38795">
    <property type="entry name" value="DUF6604 DOMAIN-CONTAINING PROTEIN"/>
    <property type="match status" value="1"/>
</dbReference>
<dbReference type="PIRSF" id="PIRSF028035">
    <property type="entry name" value="UCP028035"/>
    <property type="match status" value="1"/>
</dbReference>